<keyword evidence="2" id="KW-1185">Reference proteome</keyword>
<comment type="caution">
    <text evidence="1">The sequence shown here is derived from an EMBL/GenBank/DDBJ whole genome shotgun (WGS) entry which is preliminary data.</text>
</comment>
<proteinExistence type="predicted"/>
<dbReference type="Proteomes" id="UP001497535">
    <property type="component" value="Unassembled WGS sequence"/>
</dbReference>
<evidence type="ECO:0000313" key="1">
    <source>
        <dbReference type="EMBL" id="CAK5105183.1"/>
    </source>
</evidence>
<sequence>MTPKNTYIVTIFPTNSHSDKFFILCCHHTTLHKTIFIASPRFECVQKNLLVYKFWHQTKFFSDGGGGGGN</sequence>
<name>A0ACB1AU02_MELEN</name>
<dbReference type="EMBL" id="CAVMJV010000120">
    <property type="protein sequence ID" value="CAK5105183.1"/>
    <property type="molecule type" value="Genomic_DNA"/>
</dbReference>
<reference evidence="1" key="1">
    <citation type="submission" date="2023-11" db="EMBL/GenBank/DDBJ databases">
        <authorList>
            <person name="Poullet M."/>
        </authorList>
    </citation>
    <scope>NUCLEOTIDE SEQUENCE</scope>
    <source>
        <strain evidence="1">E1834</strain>
    </source>
</reference>
<gene>
    <name evidence="1" type="ORF">MENTE1834_LOCUS43173</name>
</gene>
<organism evidence="1 2">
    <name type="scientific">Meloidogyne enterolobii</name>
    <name type="common">Root-knot nematode worm</name>
    <name type="synonym">Meloidogyne mayaguensis</name>
    <dbReference type="NCBI Taxonomy" id="390850"/>
    <lineage>
        <taxon>Eukaryota</taxon>
        <taxon>Metazoa</taxon>
        <taxon>Ecdysozoa</taxon>
        <taxon>Nematoda</taxon>
        <taxon>Chromadorea</taxon>
        <taxon>Rhabditida</taxon>
        <taxon>Tylenchina</taxon>
        <taxon>Tylenchomorpha</taxon>
        <taxon>Tylenchoidea</taxon>
        <taxon>Meloidogynidae</taxon>
        <taxon>Meloidogyninae</taxon>
        <taxon>Meloidogyne</taxon>
    </lineage>
</organism>
<accession>A0ACB1AU02</accession>
<evidence type="ECO:0000313" key="2">
    <source>
        <dbReference type="Proteomes" id="UP001497535"/>
    </source>
</evidence>
<protein>
    <submittedName>
        <fullName evidence="1">Uncharacterized protein</fullName>
    </submittedName>
</protein>